<name>A0ABR1RZK3_9PEZI</name>
<dbReference type="EMBL" id="JAQQWI010000008">
    <property type="protein sequence ID" value="KAK8023350.1"/>
    <property type="molecule type" value="Genomic_DNA"/>
</dbReference>
<feature type="transmembrane region" description="Helical" evidence="1">
    <location>
        <begin position="366"/>
        <end position="385"/>
    </location>
</feature>
<feature type="transmembrane region" description="Helical" evidence="1">
    <location>
        <begin position="397"/>
        <end position="416"/>
    </location>
</feature>
<reference evidence="2 3" key="1">
    <citation type="submission" date="2023-01" db="EMBL/GenBank/DDBJ databases">
        <title>Analysis of 21 Apiospora genomes using comparative genomics revels a genus with tremendous synthesis potential of carbohydrate active enzymes and secondary metabolites.</title>
        <authorList>
            <person name="Sorensen T."/>
        </authorList>
    </citation>
    <scope>NUCLEOTIDE SEQUENCE [LARGE SCALE GENOMIC DNA]</scope>
    <source>
        <strain evidence="2 3">CBS 20057</strain>
    </source>
</reference>
<evidence type="ECO:0000313" key="3">
    <source>
        <dbReference type="Proteomes" id="UP001396898"/>
    </source>
</evidence>
<proteinExistence type="predicted"/>
<sequence length="461" mass="52217">MDLCGRHLKPDLFNRSGAWTFRPPEEQAIRNLKIAIATHTQGRGFSFDIQDATESSFSPYIEQSKCGLQSQDKPDPSLEMFFISRNIQHTRFNVTQIEFSELIEFIGLNPVLVAFAHSGTTCFRYITGEHGCHSFYFKGMGYTLAWTFDTRTMKTRALLDQEHDAYGKQTTSFIRGGAFDIPGLSEHHLYHPLPLALLILIDIIFQCQHNYLRDGSSLPEIEAMTRFARSFAPIDATPPSYDDLYKAAMQVTRIQASCSSLNRSLYIAVCVVEVFDTQHESQFALFNNSTHPRAEDVMDRHRSVATSLRQGARVIKSELGYLSFSSQQRLVRAKAQSDIVLPMAISQSAQEMARDNRRDTVVMKGIGYLTLLFLPGTFFSTLFSMPSLGGPGLVSEQFWVFWICTIPTTIIVWAVFDWCTNRYLRDILAHAEIWRRDTDNHPPEDDSVSSASASFLLSSFC</sequence>
<keyword evidence="1" id="KW-0472">Membrane</keyword>
<dbReference type="Gene3D" id="1.20.58.340">
    <property type="entry name" value="Magnesium transport protein CorA, transmembrane region"/>
    <property type="match status" value="1"/>
</dbReference>
<gene>
    <name evidence="2" type="ORF">PG991_006589</name>
</gene>
<keyword evidence="1" id="KW-0812">Transmembrane</keyword>
<keyword evidence="1" id="KW-1133">Transmembrane helix</keyword>
<evidence type="ECO:0000256" key="1">
    <source>
        <dbReference type="SAM" id="Phobius"/>
    </source>
</evidence>
<dbReference type="Proteomes" id="UP001396898">
    <property type="component" value="Unassembled WGS sequence"/>
</dbReference>
<protein>
    <submittedName>
        <fullName evidence="2">Uncharacterized protein</fullName>
    </submittedName>
</protein>
<organism evidence="2 3">
    <name type="scientific">Apiospora marii</name>
    <dbReference type="NCBI Taxonomy" id="335849"/>
    <lineage>
        <taxon>Eukaryota</taxon>
        <taxon>Fungi</taxon>
        <taxon>Dikarya</taxon>
        <taxon>Ascomycota</taxon>
        <taxon>Pezizomycotina</taxon>
        <taxon>Sordariomycetes</taxon>
        <taxon>Xylariomycetidae</taxon>
        <taxon>Amphisphaeriales</taxon>
        <taxon>Apiosporaceae</taxon>
        <taxon>Apiospora</taxon>
    </lineage>
</organism>
<comment type="caution">
    <text evidence="2">The sequence shown here is derived from an EMBL/GenBank/DDBJ whole genome shotgun (WGS) entry which is preliminary data.</text>
</comment>
<keyword evidence="3" id="KW-1185">Reference proteome</keyword>
<accession>A0ABR1RZK3</accession>
<evidence type="ECO:0000313" key="2">
    <source>
        <dbReference type="EMBL" id="KAK8023350.1"/>
    </source>
</evidence>